<evidence type="ECO:0000313" key="2">
    <source>
        <dbReference type="Proteomes" id="UP001190700"/>
    </source>
</evidence>
<keyword evidence="2" id="KW-1185">Reference proteome</keyword>
<protein>
    <submittedName>
        <fullName evidence="1">Uncharacterized protein</fullName>
    </submittedName>
</protein>
<dbReference type="AlphaFoldDB" id="A0AAE0FPQ4"/>
<dbReference type="Proteomes" id="UP001190700">
    <property type="component" value="Unassembled WGS sequence"/>
</dbReference>
<accession>A0AAE0FPQ4</accession>
<evidence type="ECO:0000313" key="1">
    <source>
        <dbReference type="EMBL" id="KAK3263453.1"/>
    </source>
</evidence>
<gene>
    <name evidence="1" type="ORF">CYMTET_27738</name>
</gene>
<reference evidence="1 2" key="1">
    <citation type="journal article" date="2015" name="Genome Biol. Evol.">
        <title>Comparative Genomics of a Bacterivorous Green Alga Reveals Evolutionary Causalities and Consequences of Phago-Mixotrophic Mode of Nutrition.</title>
        <authorList>
            <person name="Burns J.A."/>
            <person name="Paasch A."/>
            <person name="Narechania A."/>
            <person name="Kim E."/>
        </authorList>
    </citation>
    <scope>NUCLEOTIDE SEQUENCE [LARGE SCALE GENOMIC DNA]</scope>
    <source>
        <strain evidence="1 2">PLY_AMNH</strain>
    </source>
</reference>
<name>A0AAE0FPQ4_9CHLO</name>
<organism evidence="1 2">
    <name type="scientific">Cymbomonas tetramitiformis</name>
    <dbReference type="NCBI Taxonomy" id="36881"/>
    <lineage>
        <taxon>Eukaryota</taxon>
        <taxon>Viridiplantae</taxon>
        <taxon>Chlorophyta</taxon>
        <taxon>Pyramimonadophyceae</taxon>
        <taxon>Pyramimonadales</taxon>
        <taxon>Pyramimonadaceae</taxon>
        <taxon>Cymbomonas</taxon>
    </lineage>
</organism>
<dbReference type="EMBL" id="LGRX02015434">
    <property type="protein sequence ID" value="KAK3263453.1"/>
    <property type="molecule type" value="Genomic_DNA"/>
</dbReference>
<proteinExistence type="predicted"/>
<dbReference type="InterPro" id="IPR051697">
    <property type="entry name" value="Patched_domain-protein"/>
</dbReference>
<dbReference type="PANTHER" id="PTHR10796">
    <property type="entry name" value="PATCHED-RELATED"/>
    <property type="match status" value="1"/>
</dbReference>
<dbReference type="PANTHER" id="PTHR10796:SF92">
    <property type="entry name" value="PATCHED-RELATED, ISOFORM A"/>
    <property type="match status" value="1"/>
</dbReference>
<dbReference type="GO" id="GO:0016020">
    <property type="term" value="C:membrane"/>
    <property type="evidence" value="ECO:0007669"/>
    <property type="project" value="TreeGrafter"/>
</dbReference>
<sequence length="516" mass="57561">MLHLIVKFEYACQRNFQALGRFAVRNSTAILVGVPFMLCMLGLGVLNMSTEDDVLKLWVNDETRVIDELEFWEDNFIARRYESLICRAKTGKTLLSKAAWEEMVRLQEWLNDVQYTDDDGTYAFNNFCYKPVDRLPQYSCFSYSPLDCFQEGRVQVIGGENNTVCWTPYEGRQSFRSDDFDFATHLTKEYLLNSCMFWFNLEIPYEQLFGDVTYSGDKDSDPITDIGAVRITLSALSPESLSKEGLHYVTWSPTVEAAASLDKLGCPEGGPYDSPDGYCSCSKSYSIFVALSYDCVPAAVPQESTCCDYLTEMFSLPCFPYLLLEDATVSSISRIVGGECGLVPPDIPDTRCYTKADSSTTTEGSQAYWYCQTCGYDENLVNVQEYNDCVSCPAGYEIDVLRNDCTGHCVPEGKALQPLWNATGQQVGDCTIPSNMDAKVHASCNGMSLLPPPPSAPPPPPVPGDKPRLRLMNGNFVVAIHFLHLANSLQRNQISSRFILRTATPGASIPRVKEYS</sequence>
<comment type="caution">
    <text evidence="1">The sequence shown here is derived from an EMBL/GenBank/DDBJ whole genome shotgun (WGS) entry which is preliminary data.</text>
</comment>